<dbReference type="InterPro" id="IPR041098">
    <property type="entry name" value="Rv2175c_C"/>
</dbReference>
<dbReference type="InterPro" id="IPR048576">
    <property type="entry name" value="Rv2175c_wHTH"/>
</dbReference>
<feature type="domain" description="Rv2175c C-terminal" evidence="1">
    <location>
        <begin position="85"/>
        <end position="138"/>
    </location>
</feature>
<reference evidence="3 4" key="1">
    <citation type="submission" date="2014-08" db="EMBL/GenBank/DDBJ databases">
        <title>Complete genome sequence of Corynebacterium flavescens OJ8(T)(=DSM 20296(T)), isolated from cheese.</title>
        <authorList>
            <person name="Ruckert C."/>
            <person name="Albersmeier A."/>
            <person name="Winkler A."/>
            <person name="Kalinowski J."/>
        </authorList>
    </citation>
    <scope>NUCLEOTIDE SEQUENCE [LARGE SCALE GENOMIC DNA]</scope>
    <source>
        <strain evidence="3 4">OJ8</strain>
    </source>
</reference>
<sequence length="139" mass="15400">MGYRTRVRRVTNLDNRSQDSAPDLVQLLAGEELLTLADVAERLDLAITRAYDLLNDRKFIAWRSPEGTRLVPASFFNDKGSINKYVSGVITVLSDGGYNDEEILAHLFSADDSLPGRPIDGLQGHLAREVIRRAQAAAF</sequence>
<name>A0A1L7CMY6_CORFL</name>
<dbReference type="EMBL" id="CP009246">
    <property type="protein sequence ID" value="APT87203.1"/>
    <property type="molecule type" value="Genomic_DNA"/>
</dbReference>
<dbReference type="STRING" id="28028.CFLV_08335"/>
<evidence type="ECO:0000313" key="3">
    <source>
        <dbReference type="EMBL" id="APT87203.1"/>
    </source>
</evidence>
<dbReference type="GO" id="GO:0003677">
    <property type="term" value="F:DNA binding"/>
    <property type="evidence" value="ECO:0007669"/>
    <property type="project" value="InterPro"/>
</dbReference>
<dbReference type="Proteomes" id="UP000185479">
    <property type="component" value="Chromosome"/>
</dbReference>
<dbReference type="Pfam" id="PF21531">
    <property type="entry name" value="Rv2175c_wHTH"/>
    <property type="match status" value="1"/>
</dbReference>
<evidence type="ECO:0000259" key="2">
    <source>
        <dbReference type="Pfam" id="PF21531"/>
    </source>
</evidence>
<evidence type="ECO:0000313" key="4">
    <source>
        <dbReference type="Proteomes" id="UP000185479"/>
    </source>
</evidence>
<proteinExistence type="predicted"/>
<dbReference type="AlphaFoldDB" id="A0A1L7CMY6"/>
<protein>
    <submittedName>
        <fullName evidence="3">Transcriptional regulator</fullName>
    </submittedName>
</protein>
<feature type="domain" description="DNA-binding protein Rv2175c wHTH" evidence="2">
    <location>
        <begin position="27"/>
        <end position="76"/>
    </location>
</feature>
<gene>
    <name evidence="3" type="ORF">CFLV_08335</name>
</gene>
<accession>A0A1L7CMY6</accession>
<dbReference type="KEGG" id="cfc:CFLV_08335"/>
<organism evidence="3 4">
    <name type="scientific">Corynebacterium flavescens</name>
    <dbReference type="NCBI Taxonomy" id="28028"/>
    <lineage>
        <taxon>Bacteria</taxon>
        <taxon>Bacillati</taxon>
        <taxon>Actinomycetota</taxon>
        <taxon>Actinomycetes</taxon>
        <taxon>Mycobacteriales</taxon>
        <taxon>Corynebacteriaceae</taxon>
        <taxon>Corynebacterium</taxon>
    </lineage>
</organism>
<evidence type="ECO:0000259" key="1">
    <source>
        <dbReference type="Pfam" id="PF18367"/>
    </source>
</evidence>
<dbReference type="Pfam" id="PF18367">
    <property type="entry name" value="Rv2175c_C"/>
    <property type="match status" value="1"/>
</dbReference>
<keyword evidence="4" id="KW-1185">Reference proteome</keyword>